<dbReference type="GO" id="GO:0050660">
    <property type="term" value="F:flavin adenine dinucleotide binding"/>
    <property type="evidence" value="ECO:0007669"/>
    <property type="project" value="InterPro"/>
</dbReference>
<protein>
    <recommendedName>
        <fullName evidence="10">Flavin-containing monooxygenase</fullName>
    </recommendedName>
</protein>
<evidence type="ECO:0000313" key="8">
    <source>
        <dbReference type="EMBL" id="CAF9903217.1"/>
    </source>
</evidence>
<dbReference type="Pfam" id="PF00743">
    <property type="entry name" value="FMO-like"/>
    <property type="match status" value="2"/>
</dbReference>
<organism evidence="8 9">
    <name type="scientific">Gomphillus americanus</name>
    <dbReference type="NCBI Taxonomy" id="1940652"/>
    <lineage>
        <taxon>Eukaryota</taxon>
        <taxon>Fungi</taxon>
        <taxon>Dikarya</taxon>
        <taxon>Ascomycota</taxon>
        <taxon>Pezizomycotina</taxon>
        <taxon>Lecanoromycetes</taxon>
        <taxon>OSLEUM clade</taxon>
        <taxon>Ostropomycetidae</taxon>
        <taxon>Ostropales</taxon>
        <taxon>Graphidaceae</taxon>
        <taxon>Gomphilloideae</taxon>
        <taxon>Gomphillus</taxon>
    </lineage>
</organism>
<evidence type="ECO:0000256" key="1">
    <source>
        <dbReference type="ARBA" id="ARBA00001974"/>
    </source>
</evidence>
<evidence type="ECO:0000256" key="4">
    <source>
        <dbReference type="ARBA" id="ARBA00022827"/>
    </source>
</evidence>
<comment type="caution">
    <text evidence="8">The sequence shown here is derived from an EMBL/GenBank/DDBJ whole genome shotgun (WGS) entry which is preliminary data.</text>
</comment>
<keyword evidence="7" id="KW-0503">Monooxygenase</keyword>
<keyword evidence="3" id="KW-0285">Flavoprotein</keyword>
<evidence type="ECO:0008006" key="10">
    <source>
        <dbReference type="Google" id="ProtNLM"/>
    </source>
</evidence>
<dbReference type="EMBL" id="CAJPDQ010000001">
    <property type="protein sequence ID" value="CAF9903217.1"/>
    <property type="molecule type" value="Genomic_DNA"/>
</dbReference>
<dbReference type="GO" id="GO:0004499">
    <property type="term" value="F:N,N-dimethylaniline monooxygenase activity"/>
    <property type="evidence" value="ECO:0007669"/>
    <property type="project" value="InterPro"/>
</dbReference>
<reference evidence="8" key="1">
    <citation type="submission" date="2021-03" db="EMBL/GenBank/DDBJ databases">
        <authorList>
            <person name="Tagirdzhanova G."/>
        </authorList>
    </citation>
    <scope>NUCLEOTIDE SEQUENCE</scope>
</reference>
<dbReference type="InterPro" id="IPR036188">
    <property type="entry name" value="FAD/NAD-bd_sf"/>
</dbReference>
<keyword evidence="5" id="KW-0521">NADP</keyword>
<comment type="cofactor">
    <cofactor evidence="1">
        <name>FAD</name>
        <dbReference type="ChEBI" id="CHEBI:57692"/>
    </cofactor>
</comment>
<dbReference type="InterPro" id="IPR050346">
    <property type="entry name" value="FMO-like"/>
</dbReference>
<name>A0A8H3HUR8_9LECA</name>
<dbReference type="PRINTS" id="PR00419">
    <property type="entry name" value="ADXRDTASE"/>
</dbReference>
<evidence type="ECO:0000313" key="9">
    <source>
        <dbReference type="Proteomes" id="UP000664169"/>
    </source>
</evidence>
<keyword evidence="4" id="KW-0274">FAD</keyword>
<dbReference type="PANTHER" id="PTHR23023">
    <property type="entry name" value="DIMETHYLANILINE MONOOXYGENASE"/>
    <property type="match status" value="1"/>
</dbReference>
<dbReference type="FunFam" id="3.50.50.60:FF:000138">
    <property type="entry name" value="Flavin-containing monooxygenase"/>
    <property type="match status" value="1"/>
</dbReference>
<dbReference type="OrthoDB" id="66881at2759"/>
<evidence type="ECO:0000256" key="7">
    <source>
        <dbReference type="ARBA" id="ARBA00023033"/>
    </source>
</evidence>
<evidence type="ECO:0000256" key="3">
    <source>
        <dbReference type="ARBA" id="ARBA00022630"/>
    </source>
</evidence>
<keyword evidence="9" id="KW-1185">Reference proteome</keyword>
<comment type="similarity">
    <text evidence="2">Belongs to the FMO family.</text>
</comment>
<dbReference type="InterPro" id="IPR020946">
    <property type="entry name" value="Flavin_mOase-like"/>
</dbReference>
<dbReference type="GO" id="GO:0050661">
    <property type="term" value="F:NADP binding"/>
    <property type="evidence" value="ECO:0007669"/>
    <property type="project" value="InterPro"/>
</dbReference>
<evidence type="ECO:0000256" key="2">
    <source>
        <dbReference type="ARBA" id="ARBA00009183"/>
    </source>
</evidence>
<dbReference type="Gene3D" id="3.50.50.60">
    <property type="entry name" value="FAD/NAD(P)-binding domain"/>
    <property type="match status" value="2"/>
</dbReference>
<accession>A0A8H3HUR8</accession>
<evidence type="ECO:0000256" key="5">
    <source>
        <dbReference type="ARBA" id="ARBA00022857"/>
    </source>
</evidence>
<dbReference type="Proteomes" id="UP000664169">
    <property type="component" value="Unassembled WGS sequence"/>
</dbReference>
<sequence length="526" mass="60084">MGSLVSPKIQRIAIVGGGPSGICAAKYLLAENTFARIQIFEQSGTVQGAWKHTPVETLDDVDVPQINPYQPLPKPKNVIADNGGPTFITPMYDTLETNIPHQLMGFADKPFPLNSALYPPREEVSKYLEEYAEDVRHLVSFHNQVQNIRFIGTSFQDLWLVTTQDLLTGDNFEAEFDAVVICSGHYDLPYIPDVPGITNWNKAFPDNISHSKFYRNPSSFTGQKVIIVGNSASGMDIANQIAQVSANPLLVSQRSTSWLSGSNSKSEESRLTVLPQIVEYLDPTKHNRAVRFADGRVECDIDKILYCTGYLYSFPFLSDFLEEIIEDGARVHNIYKFIFFTKHPSLAFVGLPIRILPFPLAEAQAAVIAKIFSEQLSLPSLADMRLWEDQTVRDNGDGKKFLILDKMKDFLYHNDLYDWANEAKFRPGYKPKRWSREDFWHRSKFPEIKKAYIDHGEARYDIKRPEQLGFVYDETQMNNHANWGVTAEFLYIYGQLESIELERKQWVREPSLTDNDDEQLRETCCH</sequence>
<proteinExistence type="inferred from homology"/>
<evidence type="ECO:0000256" key="6">
    <source>
        <dbReference type="ARBA" id="ARBA00023002"/>
    </source>
</evidence>
<dbReference type="SUPFAM" id="SSF51905">
    <property type="entry name" value="FAD/NAD(P)-binding domain"/>
    <property type="match status" value="2"/>
</dbReference>
<gene>
    <name evidence="8" type="ORF">GOMPHAMPRED_000137</name>
</gene>
<dbReference type="AlphaFoldDB" id="A0A8H3HUR8"/>
<keyword evidence="6" id="KW-0560">Oxidoreductase</keyword>